<evidence type="ECO:0000313" key="2">
    <source>
        <dbReference type="Proteomes" id="UP000685013"/>
    </source>
</evidence>
<dbReference type="Proteomes" id="UP000685013">
    <property type="component" value="Chromosome 13"/>
</dbReference>
<accession>A0AAV6ML78</accession>
<gene>
    <name evidence="1" type="ORF">SDJN03_19626</name>
</gene>
<comment type="caution">
    <text evidence="1">The sequence shown here is derived from an EMBL/GenBank/DDBJ whole genome shotgun (WGS) entry which is preliminary data.</text>
</comment>
<dbReference type="EMBL" id="JAGKQH010000013">
    <property type="protein sequence ID" value="KAG6583694.1"/>
    <property type="molecule type" value="Genomic_DNA"/>
</dbReference>
<name>A0AAV6ML78_9ROSI</name>
<organism evidence="1 2">
    <name type="scientific">Cucurbita argyrosperma subsp. sororia</name>
    <dbReference type="NCBI Taxonomy" id="37648"/>
    <lineage>
        <taxon>Eukaryota</taxon>
        <taxon>Viridiplantae</taxon>
        <taxon>Streptophyta</taxon>
        <taxon>Embryophyta</taxon>
        <taxon>Tracheophyta</taxon>
        <taxon>Spermatophyta</taxon>
        <taxon>Magnoliopsida</taxon>
        <taxon>eudicotyledons</taxon>
        <taxon>Gunneridae</taxon>
        <taxon>Pentapetalae</taxon>
        <taxon>rosids</taxon>
        <taxon>fabids</taxon>
        <taxon>Cucurbitales</taxon>
        <taxon>Cucurbitaceae</taxon>
        <taxon>Cucurbiteae</taxon>
        <taxon>Cucurbita</taxon>
    </lineage>
</organism>
<protein>
    <submittedName>
        <fullName evidence="1">Uncharacterized protein</fullName>
    </submittedName>
</protein>
<proteinExistence type="predicted"/>
<feature type="non-terminal residue" evidence="1">
    <location>
        <position position="1"/>
    </location>
</feature>
<reference evidence="1 2" key="1">
    <citation type="journal article" date="2021" name="Hortic Res">
        <title>The domestication of Cucurbita argyrosperma as revealed by the genome of its wild relative.</title>
        <authorList>
            <person name="Barrera-Redondo J."/>
            <person name="Sanchez-de la Vega G."/>
            <person name="Aguirre-Liguori J.A."/>
            <person name="Castellanos-Morales G."/>
            <person name="Gutierrez-Guerrero Y.T."/>
            <person name="Aguirre-Dugua X."/>
            <person name="Aguirre-Planter E."/>
            <person name="Tenaillon M.I."/>
            <person name="Lira-Saade R."/>
            <person name="Eguiarte L.E."/>
        </authorList>
    </citation>
    <scope>NUCLEOTIDE SEQUENCE [LARGE SCALE GENOMIC DNA]</scope>
    <source>
        <strain evidence="1">JBR-2021</strain>
    </source>
</reference>
<sequence>MKGSNGDGIIIVFIWWTADGKRKDIDAVVDGLIKSVKNVVVVAAATVAERLADLIGSDAGLGRAALGSSDTGPKYANARDIAAAGRR</sequence>
<dbReference type="AlphaFoldDB" id="A0AAV6ML78"/>
<evidence type="ECO:0000313" key="1">
    <source>
        <dbReference type="EMBL" id="KAG6583694.1"/>
    </source>
</evidence>
<keyword evidence="2" id="KW-1185">Reference proteome</keyword>